<feature type="active site" description="Proton donor/acceptor" evidence="3">
    <location>
        <position position="143"/>
    </location>
</feature>
<evidence type="ECO:0000256" key="1">
    <source>
        <dbReference type="ARBA" id="ARBA00023239"/>
    </source>
</evidence>
<dbReference type="SMART" id="SM01130">
    <property type="entry name" value="DHDPS"/>
    <property type="match status" value="1"/>
</dbReference>
<comment type="caution">
    <text evidence="5">The sequence shown here is derived from an EMBL/GenBank/DDBJ whole genome shotgun (WGS) entry which is preliminary data.</text>
</comment>
<dbReference type="Proteomes" id="UP001203297">
    <property type="component" value="Unassembled WGS sequence"/>
</dbReference>
<dbReference type="InterPro" id="IPR002220">
    <property type="entry name" value="DapA-like"/>
</dbReference>
<accession>A0AAD4QPW6</accession>
<evidence type="ECO:0000256" key="3">
    <source>
        <dbReference type="PIRSR" id="PIRSR001365-1"/>
    </source>
</evidence>
<evidence type="ECO:0000256" key="4">
    <source>
        <dbReference type="PIRSR" id="PIRSR001365-2"/>
    </source>
</evidence>
<evidence type="ECO:0000256" key="2">
    <source>
        <dbReference type="PIRNR" id="PIRNR001365"/>
    </source>
</evidence>
<dbReference type="Pfam" id="PF00701">
    <property type="entry name" value="DHDPS"/>
    <property type="match status" value="1"/>
</dbReference>
<organism evidence="5 6">
    <name type="scientific">Multifurca ochricompacta</name>
    <dbReference type="NCBI Taxonomy" id="376703"/>
    <lineage>
        <taxon>Eukaryota</taxon>
        <taxon>Fungi</taxon>
        <taxon>Dikarya</taxon>
        <taxon>Basidiomycota</taxon>
        <taxon>Agaricomycotina</taxon>
        <taxon>Agaricomycetes</taxon>
        <taxon>Russulales</taxon>
        <taxon>Russulaceae</taxon>
        <taxon>Multifurca</taxon>
    </lineage>
</organism>
<reference evidence="5" key="1">
    <citation type="journal article" date="2022" name="New Phytol.">
        <title>Evolutionary transition to the ectomycorrhizal habit in the genomes of a hyperdiverse lineage of mushroom-forming fungi.</title>
        <authorList>
            <person name="Looney B."/>
            <person name="Miyauchi S."/>
            <person name="Morin E."/>
            <person name="Drula E."/>
            <person name="Courty P.E."/>
            <person name="Kohler A."/>
            <person name="Kuo A."/>
            <person name="LaButti K."/>
            <person name="Pangilinan J."/>
            <person name="Lipzen A."/>
            <person name="Riley R."/>
            <person name="Andreopoulos W."/>
            <person name="He G."/>
            <person name="Johnson J."/>
            <person name="Nolan M."/>
            <person name="Tritt A."/>
            <person name="Barry K.W."/>
            <person name="Grigoriev I.V."/>
            <person name="Nagy L.G."/>
            <person name="Hibbett D."/>
            <person name="Henrissat B."/>
            <person name="Matheny P.B."/>
            <person name="Labbe J."/>
            <person name="Martin F.M."/>
        </authorList>
    </citation>
    <scope>NUCLEOTIDE SEQUENCE</scope>
    <source>
        <strain evidence="5">BPL690</strain>
    </source>
</reference>
<keyword evidence="6" id="KW-1185">Reference proteome</keyword>
<name>A0AAD4QPW6_9AGAM</name>
<dbReference type="CDD" id="cd00408">
    <property type="entry name" value="DHDPS-like"/>
    <property type="match status" value="1"/>
</dbReference>
<dbReference type="PRINTS" id="PR00146">
    <property type="entry name" value="DHPICSNTHASE"/>
</dbReference>
<proteinExistence type="inferred from homology"/>
<protein>
    <submittedName>
        <fullName evidence="5">Aldolase</fullName>
    </submittedName>
</protein>
<feature type="binding site" evidence="4">
    <location>
        <position position="215"/>
    </location>
    <ligand>
        <name>pyruvate</name>
        <dbReference type="ChEBI" id="CHEBI:15361"/>
    </ligand>
</feature>
<dbReference type="EMBL" id="WTXG01000008">
    <property type="protein sequence ID" value="KAI0303643.1"/>
    <property type="molecule type" value="Genomic_DNA"/>
</dbReference>
<dbReference type="PANTHER" id="PTHR12128">
    <property type="entry name" value="DIHYDRODIPICOLINATE SYNTHASE"/>
    <property type="match status" value="1"/>
</dbReference>
<dbReference type="AlphaFoldDB" id="A0AAD4QPW6"/>
<dbReference type="SUPFAM" id="SSF51569">
    <property type="entry name" value="Aldolase"/>
    <property type="match status" value="1"/>
</dbReference>
<feature type="active site" description="Schiff-base intermediate with substrate" evidence="3">
    <location>
        <position position="172"/>
    </location>
</feature>
<dbReference type="InterPro" id="IPR013785">
    <property type="entry name" value="Aldolase_TIM"/>
</dbReference>
<dbReference type="PANTHER" id="PTHR12128:SF66">
    <property type="entry name" value="4-HYDROXY-2-OXOGLUTARATE ALDOLASE, MITOCHONDRIAL"/>
    <property type="match status" value="1"/>
</dbReference>
<comment type="similarity">
    <text evidence="2">Belongs to the DapA family.</text>
</comment>
<evidence type="ECO:0000313" key="5">
    <source>
        <dbReference type="EMBL" id="KAI0303643.1"/>
    </source>
</evidence>
<keyword evidence="1 2" id="KW-0456">Lyase</keyword>
<dbReference type="Gene3D" id="3.20.20.70">
    <property type="entry name" value="Aldolase class I"/>
    <property type="match status" value="1"/>
</dbReference>
<gene>
    <name evidence="5" type="ORF">B0F90DRAFT_1626116</name>
</gene>
<sequence>MSKPPPPGIYVPAVLFFDENEELDEEAIEKHVLRLAQGSVTGILVQGSNGEAQHLSHDERKRAIRLTRDTLDSHGFKHVLVIAGTGTQSARETKQLNIDAKEAGASYALVLTPSTWRPAMTKEVILRFHREVADVSPIPTLVYNFPTVTAGLDLDSDTLAELGEHPNIVGTKLSCGHLGKLTRLVTSLPANSFATFIGRSDSFLPALAVSGAGGIMALVNVVPRAHRALLDAWHNGLTEDARKIQGMLAHGDAIASKYGGISFIKALIAHEFGYGGPTVRSPLATASIEKLSGADKALLKELIVFEQSLSESGHTPNEWVDATA</sequence>
<dbReference type="PIRSF" id="PIRSF001365">
    <property type="entry name" value="DHDPS"/>
    <property type="match status" value="1"/>
</dbReference>
<evidence type="ECO:0000313" key="6">
    <source>
        <dbReference type="Proteomes" id="UP001203297"/>
    </source>
</evidence>
<dbReference type="GO" id="GO:0008840">
    <property type="term" value="F:4-hydroxy-tetrahydrodipicolinate synthase activity"/>
    <property type="evidence" value="ECO:0007669"/>
    <property type="project" value="TreeGrafter"/>
</dbReference>